<evidence type="ECO:0000256" key="2">
    <source>
        <dbReference type="ARBA" id="ARBA00004496"/>
    </source>
</evidence>
<evidence type="ECO:0000256" key="10">
    <source>
        <dbReference type="RuleBase" id="RU003657"/>
    </source>
</evidence>
<dbReference type="Proteomes" id="UP001056455">
    <property type="component" value="Chromosome"/>
</dbReference>
<evidence type="ECO:0000256" key="6">
    <source>
        <dbReference type="ARBA" id="ARBA00022605"/>
    </source>
</evidence>
<feature type="active site" description="Proton acceptor" evidence="9">
    <location>
        <position position="25"/>
    </location>
</feature>
<name>A0ABY4YNP1_9MICO</name>
<comment type="similarity">
    <text evidence="4 9 10">Belongs to the HisA/HisF family.</text>
</comment>
<keyword evidence="5 9" id="KW-0963">Cytoplasm</keyword>
<dbReference type="PANTHER" id="PTHR43090">
    <property type="entry name" value="1-(5-PHOSPHORIBOSYL)-5-[(5-PHOSPHORIBOSYLAMINO)METHYLIDENEAMINO] IMIDAZOLE-4-CARBOXAMIDE ISOMERASE"/>
    <property type="match status" value="1"/>
</dbReference>
<sequence length="252" mass="25617">MSPLEPADSVAGVLAPELTLLPAVDIAGGRASQVVGDAEDEPALVAAGWVADGAQWLHLVDLDRAFGRGDNAALIAELVAAQPVPVQVSGGIADDQSLAVALASGAARINLASTALRDREWVRAAVREHGDRIAVGIDVRGHEVVARGSDARLGALDDVLADLDGTGCRTYVVADASRDGSLHGADDNLFRYVAERVDGRVVASGGVASLEDLQRLAALAAVGVSGVVLGAALYHGAFTLAEALEVAGGRNP</sequence>
<comment type="pathway">
    <text evidence="3 9">Amino-acid biosynthesis; L-histidine biosynthesis; L-histidine from 5-phospho-alpha-D-ribose 1-diphosphate: step 4/9.</text>
</comment>
<dbReference type="HAMAP" id="MF_01014">
    <property type="entry name" value="HisA"/>
    <property type="match status" value="1"/>
</dbReference>
<dbReference type="InterPro" id="IPR023016">
    <property type="entry name" value="HisA/PriA"/>
</dbReference>
<dbReference type="InterPro" id="IPR013785">
    <property type="entry name" value="Aldolase_TIM"/>
</dbReference>
<dbReference type="InterPro" id="IPR011060">
    <property type="entry name" value="RibuloseP-bd_barrel"/>
</dbReference>
<dbReference type="EMBL" id="CP099489">
    <property type="protein sequence ID" value="USQ78400.1"/>
    <property type="molecule type" value="Genomic_DNA"/>
</dbReference>
<gene>
    <name evidence="9" type="primary">hisA</name>
    <name evidence="11" type="ORF">NF556_12170</name>
</gene>
<evidence type="ECO:0000313" key="11">
    <source>
        <dbReference type="EMBL" id="USQ78400.1"/>
    </source>
</evidence>
<evidence type="ECO:0000256" key="8">
    <source>
        <dbReference type="ARBA" id="ARBA00023235"/>
    </source>
</evidence>
<dbReference type="EC" id="5.3.1.16" evidence="9"/>
<keyword evidence="7 9" id="KW-0368">Histidine biosynthesis</keyword>
<keyword evidence="12" id="KW-1185">Reference proteome</keyword>
<evidence type="ECO:0000313" key="12">
    <source>
        <dbReference type="Proteomes" id="UP001056455"/>
    </source>
</evidence>
<evidence type="ECO:0000256" key="5">
    <source>
        <dbReference type="ARBA" id="ARBA00022490"/>
    </source>
</evidence>
<evidence type="ECO:0000256" key="3">
    <source>
        <dbReference type="ARBA" id="ARBA00005133"/>
    </source>
</evidence>
<dbReference type="SUPFAM" id="SSF51366">
    <property type="entry name" value="Ribulose-phoshate binding barrel"/>
    <property type="match status" value="1"/>
</dbReference>
<comment type="subcellular location">
    <subcellularLocation>
        <location evidence="2 9">Cytoplasm</location>
    </subcellularLocation>
</comment>
<organism evidence="11 12">
    <name type="scientific">Ornithinimicrobium faecis</name>
    <dbReference type="NCBI Taxonomy" id="2934158"/>
    <lineage>
        <taxon>Bacteria</taxon>
        <taxon>Bacillati</taxon>
        <taxon>Actinomycetota</taxon>
        <taxon>Actinomycetes</taxon>
        <taxon>Micrococcales</taxon>
        <taxon>Ornithinimicrobiaceae</taxon>
        <taxon>Ornithinimicrobium</taxon>
    </lineage>
</organism>
<evidence type="ECO:0000256" key="7">
    <source>
        <dbReference type="ARBA" id="ARBA00023102"/>
    </source>
</evidence>
<keyword evidence="6 9" id="KW-0028">Amino-acid biosynthesis</keyword>
<evidence type="ECO:0000256" key="4">
    <source>
        <dbReference type="ARBA" id="ARBA00009667"/>
    </source>
</evidence>
<dbReference type="Gene3D" id="3.20.20.70">
    <property type="entry name" value="Aldolase class I"/>
    <property type="match status" value="1"/>
</dbReference>
<keyword evidence="8 9" id="KW-0413">Isomerase</keyword>
<evidence type="ECO:0000256" key="9">
    <source>
        <dbReference type="HAMAP-Rule" id="MF_01014"/>
    </source>
</evidence>
<evidence type="ECO:0000256" key="1">
    <source>
        <dbReference type="ARBA" id="ARBA00000901"/>
    </source>
</evidence>
<dbReference type="InterPro" id="IPR006062">
    <property type="entry name" value="His_biosynth"/>
</dbReference>
<proteinExistence type="inferred from homology"/>
<dbReference type="InterPro" id="IPR044524">
    <property type="entry name" value="Isoase_HisA-like"/>
</dbReference>
<reference evidence="11" key="1">
    <citation type="submission" date="2022-06" db="EMBL/GenBank/DDBJ databases">
        <title>Ornithinimicrobium HY1793.</title>
        <authorList>
            <person name="Huang Y."/>
        </authorList>
    </citation>
    <scope>NUCLEOTIDE SEQUENCE</scope>
    <source>
        <strain evidence="11">HY1793</strain>
    </source>
</reference>
<dbReference type="RefSeq" id="WP_252591198.1">
    <property type="nucleotide sequence ID" value="NZ_CP099489.1"/>
</dbReference>
<dbReference type="Pfam" id="PF00977">
    <property type="entry name" value="His_biosynth"/>
    <property type="match status" value="1"/>
</dbReference>
<feature type="active site" description="Proton donor" evidence="9">
    <location>
        <position position="138"/>
    </location>
</feature>
<protein>
    <recommendedName>
        <fullName evidence="9">1-(5-phosphoribosyl)-5-[(5-phosphoribosylamino)methylideneamino] imidazole-4-carboxamide isomerase</fullName>
        <ecNumber evidence="9">5.3.1.16</ecNumber>
    </recommendedName>
    <alternativeName>
        <fullName evidence="9">Phosphoribosylformimino-5-aminoimidazole carboxamide ribotide isomerase</fullName>
    </alternativeName>
</protein>
<comment type="catalytic activity">
    <reaction evidence="1 9">
        <text>1-(5-phospho-beta-D-ribosyl)-5-[(5-phospho-beta-D-ribosylamino)methylideneamino]imidazole-4-carboxamide = 5-[(5-phospho-1-deoxy-D-ribulos-1-ylimino)methylamino]-1-(5-phospho-beta-D-ribosyl)imidazole-4-carboxamide</text>
        <dbReference type="Rhea" id="RHEA:15469"/>
        <dbReference type="ChEBI" id="CHEBI:58435"/>
        <dbReference type="ChEBI" id="CHEBI:58525"/>
        <dbReference type="EC" id="5.3.1.16"/>
    </reaction>
</comment>
<dbReference type="PANTHER" id="PTHR43090:SF2">
    <property type="entry name" value="1-(5-PHOSPHORIBOSYL)-5-[(5-PHOSPHORIBOSYLAMINO)METHYLIDENEAMINO] IMIDAZOLE-4-CARBOXAMIDE ISOMERASE"/>
    <property type="match status" value="1"/>
</dbReference>
<accession>A0ABY4YNP1</accession>